<gene>
    <name evidence="2" type="ORF">ACFOKA_14025</name>
</gene>
<organism evidence="2 3">
    <name type="scientific">Kordiimonas pumila</name>
    <dbReference type="NCBI Taxonomy" id="2161677"/>
    <lineage>
        <taxon>Bacteria</taxon>
        <taxon>Pseudomonadati</taxon>
        <taxon>Pseudomonadota</taxon>
        <taxon>Alphaproteobacteria</taxon>
        <taxon>Kordiimonadales</taxon>
        <taxon>Kordiimonadaceae</taxon>
        <taxon>Kordiimonas</taxon>
    </lineage>
</organism>
<feature type="compositionally biased region" description="Basic and acidic residues" evidence="1">
    <location>
        <begin position="113"/>
        <end position="124"/>
    </location>
</feature>
<comment type="caution">
    <text evidence="2">The sequence shown here is derived from an EMBL/GenBank/DDBJ whole genome shotgun (WGS) entry which is preliminary data.</text>
</comment>
<dbReference type="RefSeq" id="WP_194213272.1">
    <property type="nucleotide sequence ID" value="NZ_CP061205.1"/>
</dbReference>
<keyword evidence="3" id="KW-1185">Reference proteome</keyword>
<evidence type="ECO:0000313" key="2">
    <source>
        <dbReference type="EMBL" id="MFC3053028.1"/>
    </source>
</evidence>
<accession>A0ABV7D740</accession>
<evidence type="ECO:0000313" key="3">
    <source>
        <dbReference type="Proteomes" id="UP001595444"/>
    </source>
</evidence>
<name>A0ABV7D740_9PROT</name>
<dbReference type="Proteomes" id="UP001595444">
    <property type="component" value="Unassembled WGS sequence"/>
</dbReference>
<feature type="region of interest" description="Disordered" evidence="1">
    <location>
        <begin position="107"/>
        <end position="135"/>
    </location>
</feature>
<protein>
    <recommendedName>
        <fullName evidence="4">Cell division protein FtsL</fullName>
    </recommendedName>
</protein>
<evidence type="ECO:0000256" key="1">
    <source>
        <dbReference type="SAM" id="MobiDB-lite"/>
    </source>
</evidence>
<evidence type="ECO:0008006" key="4">
    <source>
        <dbReference type="Google" id="ProtNLM"/>
    </source>
</evidence>
<reference evidence="3" key="1">
    <citation type="journal article" date="2019" name="Int. J. Syst. Evol. Microbiol.">
        <title>The Global Catalogue of Microorganisms (GCM) 10K type strain sequencing project: providing services to taxonomists for standard genome sequencing and annotation.</title>
        <authorList>
            <consortium name="The Broad Institute Genomics Platform"/>
            <consortium name="The Broad Institute Genome Sequencing Center for Infectious Disease"/>
            <person name="Wu L."/>
            <person name="Ma J."/>
        </authorList>
    </citation>
    <scope>NUCLEOTIDE SEQUENCE [LARGE SCALE GENOMIC DNA]</scope>
    <source>
        <strain evidence="3">KCTC 62164</strain>
    </source>
</reference>
<feature type="compositionally biased region" description="Basic residues" evidence="1">
    <location>
        <begin position="125"/>
        <end position="135"/>
    </location>
</feature>
<sequence>MRKYVTTFAAITAIASGVAVLQLKATVQNKTDEIRALVNGIHDDKEAIRVLEAEWAYQSSPHTLQENSIRFLALMPPKANQILSTASVIPLRPEGIKVDSEDSVLLPASYSSDAEKNDRGDEKKTTKKPRQGVGL</sequence>
<proteinExistence type="predicted"/>
<dbReference type="EMBL" id="JBHRSL010000010">
    <property type="protein sequence ID" value="MFC3053028.1"/>
    <property type="molecule type" value="Genomic_DNA"/>
</dbReference>